<sequence>MSMKFVFICVNYHSREETLKYIQNVVLFYPQNEVRIIVVDNSKDEVDFFIIKQYIIENDLSDLVSVVKIENKGYFDGLNNGINYAKNSVFKADYYIVGNNDITFEKDFLDQLNKINQESDVLILAPDIVTNDNSHENPHVISRVSYIRRTMYSVYYSHYYVAKLITKFYSSERKFKPFDSERKPIYMGIGALYVLTPSFFKHFDNLWQKVFLYGEEAILAGQIKSVGGKIMYEPTLKCYHNESATTSKMNSRYKYEVIQKSYRIYKKYL</sequence>
<dbReference type="EMBL" id="BAABIP010000018">
    <property type="protein sequence ID" value="GAA4771849.1"/>
    <property type="molecule type" value="Genomic_DNA"/>
</dbReference>
<name>A0ABP9A3I1_9FLAO</name>
<protein>
    <submittedName>
        <fullName evidence="5">Glycosyltransferase</fullName>
    </submittedName>
</protein>
<dbReference type="RefSeq" id="WP_264544633.1">
    <property type="nucleotide sequence ID" value="NZ_BAABIP010000018.1"/>
</dbReference>
<feature type="domain" description="Glycosyltransferase 2-like" evidence="4">
    <location>
        <begin position="16"/>
        <end position="147"/>
    </location>
</feature>
<dbReference type="PANTHER" id="PTHR43179:SF12">
    <property type="entry name" value="GALACTOFURANOSYLTRANSFERASE GLFT2"/>
    <property type="match status" value="1"/>
</dbReference>
<evidence type="ECO:0000256" key="2">
    <source>
        <dbReference type="ARBA" id="ARBA00022676"/>
    </source>
</evidence>
<evidence type="ECO:0000313" key="5">
    <source>
        <dbReference type="EMBL" id="GAA4771849.1"/>
    </source>
</evidence>
<dbReference type="Gene3D" id="3.90.550.10">
    <property type="entry name" value="Spore Coat Polysaccharide Biosynthesis Protein SpsA, Chain A"/>
    <property type="match status" value="1"/>
</dbReference>
<dbReference type="Pfam" id="PF00535">
    <property type="entry name" value="Glycos_transf_2"/>
    <property type="match status" value="1"/>
</dbReference>
<evidence type="ECO:0000256" key="1">
    <source>
        <dbReference type="ARBA" id="ARBA00006739"/>
    </source>
</evidence>
<evidence type="ECO:0000256" key="3">
    <source>
        <dbReference type="ARBA" id="ARBA00022679"/>
    </source>
</evidence>
<dbReference type="SUPFAM" id="SSF53448">
    <property type="entry name" value="Nucleotide-diphospho-sugar transferases"/>
    <property type="match status" value="1"/>
</dbReference>
<reference evidence="6" key="1">
    <citation type="journal article" date="2019" name="Int. J. Syst. Evol. Microbiol.">
        <title>The Global Catalogue of Microorganisms (GCM) 10K type strain sequencing project: providing services to taxonomists for standard genome sequencing and annotation.</title>
        <authorList>
            <consortium name="The Broad Institute Genomics Platform"/>
            <consortium name="The Broad Institute Genome Sequencing Center for Infectious Disease"/>
            <person name="Wu L."/>
            <person name="Ma J."/>
        </authorList>
    </citation>
    <scope>NUCLEOTIDE SEQUENCE [LARGE SCALE GENOMIC DNA]</scope>
    <source>
        <strain evidence="6">JCM 18198</strain>
    </source>
</reference>
<comment type="similarity">
    <text evidence="1">Belongs to the glycosyltransferase 2 family.</text>
</comment>
<organism evidence="5 6">
    <name type="scientific">Flavobacterium hankyongi</name>
    <dbReference type="NCBI Taxonomy" id="1176532"/>
    <lineage>
        <taxon>Bacteria</taxon>
        <taxon>Pseudomonadati</taxon>
        <taxon>Bacteroidota</taxon>
        <taxon>Flavobacteriia</taxon>
        <taxon>Flavobacteriales</taxon>
        <taxon>Flavobacteriaceae</taxon>
        <taxon>Flavobacterium</taxon>
    </lineage>
</organism>
<accession>A0ABP9A3I1</accession>
<comment type="caution">
    <text evidence="5">The sequence shown here is derived from an EMBL/GenBank/DDBJ whole genome shotgun (WGS) entry which is preliminary data.</text>
</comment>
<gene>
    <name evidence="5" type="ORF">GCM10023230_22770</name>
</gene>
<evidence type="ECO:0000313" key="6">
    <source>
        <dbReference type="Proteomes" id="UP001500141"/>
    </source>
</evidence>
<dbReference type="InterPro" id="IPR001173">
    <property type="entry name" value="Glyco_trans_2-like"/>
</dbReference>
<dbReference type="Proteomes" id="UP001500141">
    <property type="component" value="Unassembled WGS sequence"/>
</dbReference>
<evidence type="ECO:0000259" key="4">
    <source>
        <dbReference type="Pfam" id="PF00535"/>
    </source>
</evidence>
<dbReference type="PANTHER" id="PTHR43179">
    <property type="entry name" value="RHAMNOSYLTRANSFERASE WBBL"/>
    <property type="match status" value="1"/>
</dbReference>
<keyword evidence="2" id="KW-0328">Glycosyltransferase</keyword>
<dbReference type="InterPro" id="IPR029044">
    <property type="entry name" value="Nucleotide-diphossugar_trans"/>
</dbReference>
<keyword evidence="3" id="KW-0808">Transferase</keyword>
<keyword evidence="6" id="KW-1185">Reference proteome</keyword>
<proteinExistence type="inferred from homology"/>